<evidence type="ECO:0000259" key="1">
    <source>
        <dbReference type="Pfam" id="PF01323"/>
    </source>
</evidence>
<dbReference type="InterPro" id="IPR001853">
    <property type="entry name" value="DSBA-like_thioredoxin_dom"/>
</dbReference>
<dbReference type="Proteomes" id="UP000241426">
    <property type="component" value="Unassembled WGS sequence"/>
</dbReference>
<dbReference type="PROSITE" id="PS51257">
    <property type="entry name" value="PROKAR_LIPOPROTEIN"/>
    <property type="match status" value="1"/>
</dbReference>
<dbReference type="Pfam" id="PF18312">
    <property type="entry name" value="ScsC_N"/>
    <property type="match status" value="1"/>
</dbReference>
<reference evidence="3 4" key="1">
    <citation type="submission" date="2018-01" db="EMBL/GenBank/DDBJ databases">
        <title>Whole genome sequencing of Histamine producing bacteria.</title>
        <authorList>
            <person name="Butler K."/>
        </authorList>
    </citation>
    <scope>NUCLEOTIDE SEQUENCE [LARGE SCALE GENOMIC DNA]</scope>
    <source>
        <strain evidence="3 4">FS-7.2</strain>
    </source>
</reference>
<evidence type="ECO:0000313" key="4">
    <source>
        <dbReference type="Proteomes" id="UP000241426"/>
    </source>
</evidence>
<accession>A0A2T3KLL1</accession>
<dbReference type="SUPFAM" id="SSF52833">
    <property type="entry name" value="Thioredoxin-like"/>
    <property type="match status" value="1"/>
</dbReference>
<dbReference type="Gene3D" id="3.40.30.10">
    <property type="entry name" value="Glutaredoxin"/>
    <property type="match status" value="1"/>
</dbReference>
<dbReference type="InterPro" id="IPR036249">
    <property type="entry name" value="Thioredoxin-like_sf"/>
</dbReference>
<protein>
    <submittedName>
        <fullName evidence="3">Disulfide bond formation protein DsbA</fullName>
    </submittedName>
</protein>
<feature type="domain" description="Copper resistance protein ScsC N-terminal" evidence="2">
    <location>
        <begin position="32"/>
        <end position="65"/>
    </location>
</feature>
<organism evidence="3 4">
    <name type="scientific">Photobacterium kishitanii</name>
    <dbReference type="NCBI Taxonomy" id="318456"/>
    <lineage>
        <taxon>Bacteria</taxon>
        <taxon>Pseudomonadati</taxon>
        <taxon>Pseudomonadota</taxon>
        <taxon>Gammaproteobacteria</taxon>
        <taxon>Vibrionales</taxon>
        <taxon>Vibrionaceae</taxon>
        <taxon>Photobacterium</taxon>
    </lineage>
</organism>
<dbReference type="AlphaFoldDB" id="A0A2T3KLL1"/>
<comment type="caution">
    <text evidence="3">The sequence shown here is derived from an EMBL/GenBank/DDBJ whole genome shotgun (WGS) entry which is preliminary data.</text>
</comment>
<dbReference type="GO" id="GO:0016491">
    <property type="term" value="F:oxidoreductase activity"/>
    <property type="evidence" value="ECO:0007669"/>
    <property type="project" value="InterPro"/>
</dbReference>
<sequence>MNLNKSVVVVGVLIASALSGCNLSDSKFSDSQKEQIGTIAGDYIVSHPEVLIKASQELRKQQMQAQDNVMKQTSLKFADKLTNDKRTPFVGDVKASVSVVEFFDYQCIFCSKISSKMNELQKANPDVKFVYKETPIFSSQWGTSGYAADVGNWVFATKGSDAYSKYHEGVFNTGKNEGRLQLSDVDAVAQTVGMTKAELAKMPKGSYSDTFGLFGALGLQGTPAVIVMPTDNVKSVDDISVIRGFNPKAVESAIAKLKTELSNRVEAPAIVKAVAVTSAAVPTK</sequence>
<feature type="domain" description="DSBA-like thioredoxin" evidence="1">
    <location>
        <begin position="99"/>
        <end position="227"/>
    </location>
</feature>
<name>A0A2T3KLL1_9GAMM</name>
<evidence type="ECO:0000313" key="3">
    <source>
        <dbReference type="EMBL" id="PSV00598.1"/>
    </source>
</evidence>
<dbReference type="RefSeq" id="WP_107289228.1">
    <property type="nucleotide sequence ID" value="NZ_PYNF01000003.1"/>
</dbReference>
<dbReference type="InterPro" id="IPR041205">
    <property type="entry name" value="ScsC_N"/>
</dbReference>
<dbReference type="EMBL" id="PYNF01000003">
    <property type="protein sequence ID" value="PSV00598.1"/>
    <property type="molecule type" value="Genomic_DNA"/>
</dbReference>
<proteinExistence type="predicted"/>
<gene>
    <name evidence="3" type="ORF">C9J27_05535</name>
</gene>
<evidence type="ECO:0000259" key="2">
    <source>
        <dbReference type="Pfam" id="PF18312"/>
    </source>
</evidence>
<dbReference type="Pfam" id="PF01323">
    <property type="entry name" value="DSBA"/>
    <property type="match status" value="1"/>
</dbReference>